<dbReference type="Proteomes" id="UP000306409">
    <property type="component" value="Chromosome"/>
</dbReference>
<dbReference type="KEGG" id="rher:EHE19_012420"/>
<dbReference type="AlphaFoldDB" id="A0A4U7JG08"/>
<evidence type="ECO:0000313" key="2">
    <source>
        <dbReference type="Proteomes" id="UP000306409"/>
    </source>
</evidence>
<keyword evidence="1" id="KW-0132">Cell division</keyword>
<sequence>MASNNIKYVYGSVAEKIENDVYDPYEENVVLKSKKIARNNKKIKTKITFCIITIFCMCAMTMFKYAQISQLSYDNSKLTKQYLEIQNNNQLLAIEIQNAKSLKNIREVAENKLHMHKPNKSQIVYIEVPKEDVIKTCNKKESKLITFIGDAKAGFKELLSIFS</sequence>
<organism evidence="1 2">
    <name type="scientific">Ruminiclostridium herbifermentans</name>
    <dbReference type="NCBI Taxonomy" id="2488810"/>
    <lineage>
        <taxon>Bacteria</taxon>
        <taxon>Bacillati</taxon>
        <taxon>Bacillota</taxon>
        <taxon>Clostridia</taxon>
        <taxon>Eubacteriales</taxon>
        <taxon>Oscillospiraceae</taxon>
        <taxon>Ruminiclostridium</taxon>
    </lineage>
</organism>
<gene>
    <name evidence="1" type="ORF">EHE19_012420</name>
</gene>
<keyword evidence="1" id="KW-0131">Cell cycle</keyword>
<keyword evidence="2" id="KW-1185">Reference proteome</keyword>
<dbReference type="OrthoDB" id="2083437at2"/>
<protein>
    <submittedName>
        <fullName evidence="1">Cell division protein FtsL</fullName>
    </submittedName>
</protein>
<dbReference type="EMBL" id="CP061336">
    <property type="protein sequence ID" value="QNU65719.1"/>
    <property type="molecule type" value="Genomic_DNA"/>
</dbReference>
<evidence type="ECO:0000313" key="1">
    <source>
        <dbReference type="EMBL" id="QNU65719.1"/>
    </source>
</evidence>
<reference evidence="1 2" key="1">
    <citation type="submission" date="2020-09" db="EMBL/GenBank/DDBJ databases">
        <title>Characterization and genome sequencing of Ruminiclostridium sp. nov. MA18.</title>
        <authorList>
            <person name="Rettenmaier R."/>
            <person name="Kowollik M.-L."/>
            <person name="Liebl W."/>
            <person name="Zverlov V."/>
        </authorList>
    </citation>
    <scope>NUCLEOTIDE SEQUENCE [LARGE SCALE GENOMIC DNA]</scope>
    <source>
        <strain evidence="1 2">MA18</strain>
    </source>
</reference>
<proteinExistence type="predicted"/>
<dbReference type="RefSeq" id="WP_137697913.1">
    <property type="nucleotide sequence ID" value="NZ_CP061336.1"/>
</dbReference>
<dbReference type="GO" id="GO:0051301">
    <property type="term" value="P:cell division"/>
    <property type="evidence" value="ECO:0007669"/>
    <property type="project" value="UniProtKB-KW"/>
</dbReference>
<name>A0A4U7JG08_9FIRM</name>
<accession>A0A4U7JG08</accession>